<keyword evidence="13" id="KW-1185">Reference proteome</keyword>
<evidence type="ECO:0000256" key="8">
    <source>
        <dbReference type="ARBA" id="ARBA00023211"/>
    </source>
</evidence>
<keyword evidence="4" id="KW-0479">Metal-binding</keyword>
<keyword evidence="7 9" id="KW-0904">Protein phosphatase</keyword>
<evidence type="ECO:0000256" key="3">
    <source>
        <dbReference type="ARBA" id="ARBA00013081"/>
    </source>
</evidence>
<feature type="compositionally biased region" description="Polar residues" evidence="10">
    <location>
        <begin position="50"/>
        <end position="62"/>
    </location>
</feature>
<dbReference type="Pfam" id="PF00481">
    <property type="entry name" value="PP2C"/>
    <property type="match status" value="1"/>
</dbReference>
<evidence type="ECO:0000256" key="1">
    <source>
        <dbReference type="ARBA" id="ARBA00001936"/>
    </source>
</evidence>
<dbReference type="Gene3D" id="3.60.40.10">
    <property type="entry name" value="PPM-type phosphatase domain"/>
    <property type="match status" value="1"/>
</dbReference>
<evidence type="ECO:0000259" key="11">
    <source>
        <dbReference type="PROSITE" id="PS51746"/>
    </source>
</evidence>
<keyword evidence="6" id="KW-0460">Magnesium</keyword>
<dbReference type="SMART" id="SM00332">
    <property type="entry name" value="PP2Cc"/>
    <property type="match status" value="1"/>
</dbReference>
<feature type="domain" description="PPM-type phosphatase" evidence="11">
    <location>
        <begin position="191"/>
        <end position="455"/>
    </location>
</feature>
<dbReference type="InterPro" id="IPR036457">
    <property type="entry name" value="PPM-type-like_dom_sf"/>
</dbReference>
<dbReference type="EMBL" id="JACGWO010000002">
    <property type="protein sequence ID" value="KAK4435466.1"/>
    <property type="molecule type" value="Genomic_DNA"/>
</dbReference>
<dbReference type="GO" id="GO:0004722">
    <property type="term" value="F:protein serine/threonine phosphatase activity"/>
    <property type="evidence" value="ECO:0007669"/>
    <property type="project" value="UniProtKB-EC"/>
</dbReference>
<evidence type="ECO:0000256" key="2">
    <source>
        <dbReference type="ARBA" id="ARBA00001946"/>
    </source>
</evidence>
<organism evidence="12 13">
    <name type="scientific">Sesamum alatum</name>
    <dbReference type="NCBI Taxonomy" id="300844"/>
    <lineage>
        <taxon>Eukaryota</taxon>
        <taxon>Viridiplantae</taxon>
        <taxon>Streptophyta</taxon>
        <taxon>Embryophyta</taxon>
        <taxon>Tracheophyta</taxon>
        <taxon>Spermatophyta</taxon>
        <taxon>Magnoliopsida</taxon>
        <taxon>eudicotyledons</taxon>
        <taxon>Gunneridae</taxon>
        <taxon>Pentapetalae</taxon>
        <taxon>asterids</taxon>
        <taxon>lamiids</taxon>
        <taxon>Lamiales</taxon>
        <taxon>Pedaliaceae</taxon>
        <taxon>Sesamum</taxon>
    </lineage>
</organism>
<feature type="region of interest" description="Disordered" evidence="10">
    <location>
        <begin position="31"/>
        <end position="62"/>
    </location>
</feature>
<feature type="compositionally biased region" description="Gly residues" evidence="10">
    <location>
        <begin position="175"/>
        <end position="189"/>
    </location>
</feature>
<dbReference type="CDD" id="cd00143">
    <property type="entry name" value="PP2Cc"/>
    <property type="match status" value="1"/>
</dbReference>
<evidence type="ECO:0000256" key="5">
    <source>
        <dbReference type="ARBA" id="ARBA00022801"/>
    </source>
</evidence>
<dbReference type="EC" id="3.1.3.16" evidence="3"/>
<comment type="similarity">
    <text evidence="9">Belongs to the PP2C family.</text>
</comment>
<evidence type="ECO:0000256" key="4">
    <source>
        <dbReference type="ARBA" id="ARBA00022723"/>
    </source>
</evidence>
<reference evidence="12" key="1">
    <citation type="submission" date="2020-06" db="EMBL/GenBank/DDBJ databases">
        <authorList>
            <person name="Li T."/>
            <person name="Hu X."/>
            <person name="Zhang T."/>
            <person name="Song X."/>
            <person name="Zhang H."/>
            <person name="Dai N."/>
            <person name="Sheng W."/>
            <person name="Hou X."/>
            <person name="Wei L."/>
        </authorList>
    </citation>
    <scope>NUCLEOTIDE SEQUENCE</scope>
    <source>
        <strain evidence="12">3651</strain>
        <tissue evidence="12">Leaf</tissue>
    </source>
</reference>
<gene>
    <name evidence="12" type="ORF">Salat_0710000</name>
</gene>
<feature type="region of interest" description="Disordered" evidence="10">
    <location>
        <begin position="74"/>
        <end position="125"/>
    </location>
</feature>
<feature type="compositionally biased region" description="Basic residues" evidence="10">
    <location>
        <begin position="116"/>
        <end position="125"/>
    </location>
</feature>
<dbReference type="GO" id="GO:0046872">
    <property type="term" value="F:metal ion binding"/>
    <property type="evidence" value="ECO:0007669"/>
    <property type="project" value="UniProtKB-KW"/>
</dbReference>
<comment type="caution">
    <text evidence="12">The sequence shown here is derived from an EMBL/GenBank/DDBJ whole genome shotgun (WGS) entry which is preliminary data.</text>
</comment>
<dbReference type="PROSITE" id="PS51746">
    <property type="entry name" value="PPM_2"/>
    <property type="match status" value="1"/>
</dbReference>
<dbReference type="InterPro" id="IPR000222">
    <property type="entry name" value="PP2C_BS"/>
</dbReference>
<dbReference type="InterPro" id="IPR015655">
    <property type="entry name" value="PP2C"/>
</dbReference>
<comment type="cofactor">
    <cofactor evidence="2">
        <name>Mg(2+)</name>
        <dbReference type="ChEBI" id="CHEBI:18420"/>
    </cofactor>
</comment>
<name>A0AAE1YSY1_9LAMI</name>
<accession>A0AAE1YSY1</accession>
<dbReference type="AlphaFoldDB" id="A0AAE1YSY1"/>
<evidence type="ECO:0000313" key="12">
    <source>
        <dbReference type="EMBL" id="KAK4435466.1"/>
    </source>
</evidence>
<protein>
    <recommendedName>
        <fullName evidence="3">protein-serine/threonine phosphatase</fullName>
        <ecNumber evidence="3">3.1.3.16</ecNumber>
    </recommendedName>
</protein>
<dbReference type="Proteomes" id="UP001293254">
    <property type="component" value="Unassembled WGS sequence"/>
</dbReference>
<evidence type="ECO:0000256" key="6">
    <source>
        <dbReference type="ARBA" id="ARBA00022842"/>
    </source>
</evidence>
<sequence>MRRITSSEAEFLHGIAKNRIPATSIVRLPYFPKTKTPPRKASGRRRYDLSASTKQNLTNTSPADAPICYVSLSSHPSPTSSLFSERIDTRGKKDDDDAASNRIMEGSDNSSEFRGKRTHRARRRRLQGLISDGFITETKSKLQRALNNSPSDPHSSASSAESCDSPRIQENSDGGRSGGEGSSGGRKGGLVYGHVAMMGRRRAMEDAVTVAPPGWLAGKYSFFAVYDGHGGAEVAEKCREKMHNCLEKLIEKASKTSEEKGFDWEKVMEDCFCNMDVELEKKERSGNEAAADEAERMMGSTAMVVLVGKEEVVVANCGTLGRCSASPQPDRDDEKERIEAAGGKILNWNGWRVQGVLATSRSLGDRYLKPYVSCKPEVTVVRRSESDDFLIIATDGLFDVVSNETACEVVKKCLSGQIRRGASEETSASKAAATLAELAIAKGSRDNISVIVVQLK</sequence>
<dbReference type="PROSITE" id="PS01032">
    <property type="entry name" value="PPM_1"/>
    <property type="match status" value="1"/>
</dbReference>
<evidence type="ECO:0000313" key="13">
    <source>
        <dbReference type="Proteomes" id="UP001293254"/>
    </source>
</evidence>
<feature type="region of interest" description="Disordered" evidence="10">
    <location>
        <begin position="141"/>
        <end position="189"/>
    </location>
</feature>
<keyword evidence="8" id="KW-0464">Manganese</keyword>
<feature type="compositionally biased region" description="Basic and acidic residues" evidence="10">
    <location>
        <begin position="85"/>
        <end position="95"/>
    </location>
</feature>
<evidence type="ECO:0000256" key="10">
    <source>
        <dbReference type="SAM" id="MobiDB-lite"/>
    </source>
</evidence>
<evidence type="ECO:0000256" key="7">
    <source>
        <dbReference type="ARBA" id="ARBA00022912"/>
    </source>
</evidence>
<reference evidence="12" key="2">
    <citation type="journal article" date="2024" name="Plant">
        <title>Genomic evolution and insights into agronomic trait innovations of Sesamum species.</title>
        <authorList>
            <person name="Miao H."/>
            <person name="Wang L."/>
            <person name="Qu L."/>
            <person name="Liu H."/>
            <person name="Sun Y."/>
            <person name="Le M."/>
            <person name="Wang Q."/>
            <person name="Wei S."/>
            <person name="Zheng Y."/>
            <person name="Lin W."/>
            <person name="Duan Y."/>
            <person name="Cao H."/>
            <person name="Xiong S."/>
            <person name="Wang X."/>
            <person name="Wei L."/>
            <person name="Li C."/>
            <person name="Ma Q."/>
            <person name="Ju M."/>
            <person name="Zhao R."/>
            <person name="Li G."/>
            <person name="Mu C."/>
            <person name="Tian Q."/>
            <person name="Mei H."/>
            <person name="Zhang T."/>
            <person name="Gao T."/>
            <person name="Zhang H."/>
        </authorList>
    </citation>
    <scope>NUCLEOTIDE SEQUENCE</scope>
    <source>
        <strain evidence="12">3651</strain>
    </source>
</reference>
<dbReference type="FunFam" id="3.60.40.10:FF:000291">
    <property type="entry name" value="Protein phosphatase 2C 50"/>
    <property type="match status" value="1"/>
</dbReference>
<keyword evidence="5 9" id="KW-0378">Hydrolase</keyword>
<feature type="compositionally biased region" description="Low complexity" evidence="10">
    <location>
        <begin position="74"/>
        <end position="84"/>
    </location>
</feature>
<feature type="compositionally biased region" description="Low complexity" evidence="10">
    <location>
        <begin position="149"/>
        <end position="166"/>
    </location>
</feature>
<comment type="cofactor">
    <cofactor evidence="1">
        <name>Mn(2+)</name>
        <dbReference type="ChEBI" id="CHEBI:29035"/>
    </cofactor>
</comment>
<dbReference type="SUPFAM" id="SSF81606">
    <property type="entry name" value="PP2C-like"/>
    <property type="match status" value="1"/>
</dbReference>
<dbReference type="PANTHER" id="PTHR47992">
    <property type="entry name" value="PROTEIN PHOSPHATASE"/>
    <property type="match status" value="1"/>
</dbReference>
<proteinExistence type="inferred from homology"/>
<evidence type="ECO:0000256" key="9">
    <source>
        <dbReference type="RuleBase" id="RU003465"/>
    </source>
</evidence>
<dbReference type="InterPro" id="IPR001932">
    <property type="entry name" value="PPM-type_phosphatase-like_dom"/>
</dbReference>